<evidence type="ECO:0000256" key="1">
    <source>
        <dbReference type="SAM" id="MobiDB-lite"/>
    </source>
</evidence>
<sequence>MTRPSISSGIINHPSLPSCAKPSSTTNEKKKLQKQKQKGIFEMIQSRRHIDKVPQISIVHLTAVR</sequence>
<dbReference type="AlphaFoldDB" id="A0AAD6W147"/>
<organism evidence="2 3">
    <name type="scientific">Populus alba x Populus x berolinensis</name>
    <dbReference type="NCBI Taxonomy" id="444605"/>
    <lineage>
        <taxon>Eukaryota</taxon>
        <taxon>Viridiplantae</taxon>
        <taxon>Streptophyta</taxon>
        <taxon>Embryophyta</taxon>
        <taxon>Tracheophyta</taxon>
        <taxon>Spermatophyta</taxon>
        <taxon>Magnoliopsida</taxon>
        <taxon>eudicotyledons</taxon>
        <taxon>Gunneridae</taxon>
        <taxon>Pentapetalae</taxon>
        <taxon>rosids</taxon>
        <taxon>fabids</taxon>
        <taxon>Malpighiales</taxon>
        <taxon>Salicaceae</taxon>
        <taxon>Saliceae</taxon>
        <taxon>Populus</taxon>
    </lineage>
</organism>
<feature type="compositionally biased region" description="Polar residues" evidence="1">
    <location>
        <begin position="1"/>
        <end position="10"/>
    </location>
</feature>
<feature type="region of interest" description="Disordered" evidence="1">
    <location>
        <begin position="1"/>
        <end position="37"/>
    </location>
</feature>
<evidence type="ECO:0000313" key="2">
    <source>
        <dbReference type="EMBL" id="KAJ6994774.1"/>
    </source>
</evidence>
<keyword evidence="3" id="KW-1185">Reference proteome</keyword>
<protein>
    <submittedName>
        <fullName evidence="2">Uncharacterized protein</fullName>
    </submittedName>
</protein>
<name>A0AAD6W147_9ROSI</name>
<gene>
    <name evidence="2" type="ORF">NC653_017544</name>
</gene>
<proteinExistence type="predicted"/>
<dbReference type="Proteomes" id="UP001164929">
    <property type="component" value="Chromosome 6"/>
</dbReference>
<comment type="caution">
    <text evidence="2">The sequence shown here is derived from an EMBL/GenBank/DDBJ whole genome shotgun (WGS) entry which is preliminary data.</text>
</comment>
<dbReference type="EMBL" id="JAQIZT010000006">
    <property type="protein sequence ID" value="KAJ6994774.1"/>
    <property type="molecule type" value="Genomic_DNA"/>
</dbReference>
<reference evidence="2" key="1">
    <citation type="journal article" date="2023" name="Mol. Ecol. Resour.">
        <title>Chromosome-level genome assembly of a triploid poplar Populus alba 'Berolinensis'.</title>
        <authorList>
            <person name="Chen S."/>
            <person name="Yu Y."/>
            <person name="Wang X."/>
            <person name="Wang S."/>
            <person name="Zhang T."/>
            <person name="Zhou Y."/>
            <person name="He R."/>
            <person name="Meng N."/>
            <person name="Wang Y."/>
            <person name="Liu W."/>
            <person name="Liu Z."/>
            <person name="Liu J."/>
            <person name="Guo Q."/>
            <person name="Huang H."/>
            <person name="Sederoff R.R."/>
            <person name="Wang G."/>
            <person name="Qu G."/>
            <person name="Chen S."/>
        </authorList>
    </citation>
    <scope>NUCLEOTIDE SEQUENCE</scope>
    <source>
        <strain evidence="2">SC-2020</strain>
    </source>
</reference>
<accession>A0AAD6W147</accession>
<evidence type="ECO:0000313" key="3">
    <source>
        <dbReference type="Proteomes" id="UP001164929"/>
    </source>
</evidence>